<evidence type="ECO:0000313" key="2">
    <source>
        <dbReference type="Proteomes" id="UP000282454"/>
    </source>
</evidence>
<proteinExistence type="predicted"/>
<keyword evidence="2" id="KW-1185">Reference proteome</keyword>
<gene>
    <name evidence="1" type="ORF">CLV68_4112</name>
</gene>
<dbReference type="Proteomes" id="UP000282454">
    <property type="component" value="Unassembled WGS sequence"/>
</dbReference>
<sequence length="129" mass="13247">MGYIEACAQALSCFTDPIRVRPGRQGLAMGFEVLPENVLAAGNRGKDIMGGLRGADSGAPVLDVAAAMPGSGTAVTSHSFAGTWTRKFTDWCGVADAHVTALEAAARAYLAADRKAEGAIIGSGTPRPR</sequence>
<evidence type="ECO:0000313" key="1">
    <source>
        <dbReference type="EMBL" id="RLK58021.1"/>
    </source>
</evidence>
<organism evidence="1 2">
    <name type="scientific">Actinokineospora cianjurensis</name>
    <dbReference type="NCBI Taxonomy" id="585224"/>
    <lineage>
        <taxon>Bacteria</taxon>
        <taxon>Bacillati</taxon>
        <taxon>Actinomycetota</taxon>
        <taxon>Actinomycetes</taxon>
        <taxon>Pseudonocardiales</taxon>
        <taxon>Pseudonocardiaceae</taxon>
        <taxon>Actinokineospora</taxon>
    </lineage>
</organism>
<comment type="caution">
    <text evidence="1">The sequence shown here is derived from an EMBL/GenBank/DDBJ whole genome shotgun (WGS) entry which is preliminary data.</text>
</comment>
<name>A0A421B162_9PSEU</name>
<protein>
    <submittedName>
        <fullName evidence="1">Uncharacterized protein</fullName>
    </submittedName>
</protein>
<dbReference type="EMBL" id="RCDD01000003">
    <property type="protein sequence ID" value="RLK58021.1"/>
    <property type="molecule type" value="Genomic_DNA"/>
</dbReference>
<dbReference type="RefSeq" id="WP_170224488.1">
    <property type="nucleotide sequence ID" value="NZ_RCDD01000003.1"/>
</dbReference>
<accession>A0A421B162</accession>
<reference evidence="1 2" key="1">
    <citation type="submission" date="2018-10" db="EMBL/GenBank/DDBJ databases">
        <title>Genomic Encyclopedia of Archaeal and Bacterial Type Strains, Phase II (KMG-II): from individual species to whole genera.</title>
        <authorList>
            <person name="Goeker M."/>
        </authorList>
    </citation>
    <scope>NUCLEOTIDE SEQUENCE [LARGE SCALE GENOMIC DNA]</scope>
    <source>
        <strain evidence="1 2">DSM 45657</strain>
    </source>
</reference>
<dbReference type="AlphaFoldDB" id="A0A421B162"/>